<dbReference type="InterPro" id="IPR042226">
    <property type="entry name" value="eFR1_2_sf"/>
</dbReference>
<sequence length="233" mass="24351">MRSRPAAGGGRWVDVDPARVARWVEGFADRHGPSTCTPQEYGLLLTAPDGATAELHAPPGVPAAELHAPPGVPGAADLDGFLAAVSRPRRIGLLLARKGAVAVGIAAGAKLVVSKVDTRYVQGRTAAGGWSQQRFARRRDNQAKAAVADAVEVTVRLLLPEVPTLAALVCGGDRRAVDAVLADRRLAPLSVLRAERLLAVPEPRHAVLLAAIPAARAVHVLVRDPDPDSPVKP</sequence>
<comment type="caution">
    <text evidence="2">The sequence shown here is derived from an EMBL/GenBank/DDBJ whole genome shotgun (WGS) entry which is preliminary data.</text>
</comment>
<dbReference type="InterPro" id="IPR040783">
    <property type="entry name" value="VLRF1"/>
</dbReference>
<evidence type="ECO:0000259" key="1">
    <source>
        <dbReference type="Pfam" id="PF18859"/>
    </source>
</evidence>
<dbReference type="EMBL" id="VFOL01000001">
    <property type="protein sequence ID" value="TQL37927.1"/>
    <property type="molecule type" value="Genomic_DNA"/>
</dbReference>
<dbReference type="NCBIfam" id="NF041024">
    <property type="entry name" value="acVLRF1_NCBI"/>
    <property type="match status" value="1"/>
</dbReference>
<feature type="domain" description="Actinobacteria/chloroflexi VLRF1 release factor" evidence="1">
    <location>
        <begin position="89"/>
        <end position="220"/>
    </location>
</feature>
<name>A0A542XQ01_SALAC</name>
<gene>
    <name evidence="2" type="ORF">FB564_3098</name>
</gene>
<dbReference type="Proteomes" id="UP000315983">
    <property type="component" value="Unassembled WGS sequence"/>
</dbReference>
<evidence type="ECO:0000313" key="2">
    <source>
        <dbReference type="EMBL" id="TQL37927.1"/>
    </source>
</evidence>
<accession>A0A542XQ01</accession>
<organism evidence="2 3">
    <name type="scientific">Salinispora arenicola</name>
    <dbReference type="NCBI Taxonomy" id="168697"/>
    <lineage>
        <taxon>Bacteria</taxon>
        <taxon>Bacillati</taxon>
        <taxon>Actinomycetota</taxon>
        <taxon>Actinomycetes</taxon>
        <taxon>Micromonosporales</taxon>
        <taxon>Micromonosporaceae</taxon>
        <taxon>Salinispora</taxon>
    </lineage>
</organism>
<proteinExistence type="predicted"/>
<evidence type="ECO:0000313" key="3">
    <source>
        <dbReference type="Proteomes" id="UP000315983"/>
    </source>
</evidence>
<dbReference type="GeneID" id="93772318"/>
<dbReference type="AlphaFoldDB" id="A0A542XQ01"/>
<reference evidence="2 3" key="1">
    <citation type="submission" date="2019-06" db="EMBL/GenBank/DDBJ databases">
        <title>Sequencing the genomes of 1000 actinobacteria strains.</title>
        <authorList>
            <person name="Klenk H.-P."/>
        </authorList>
    </citation>
    <scope>NUCLEOTIDE SEQUENCE [LARGE SCALE GENOMIC DNA]</scope>
    <source>
        <strain evidence="2 3">DSM 44819</strain>
    </source>
</reference>
<dbReference type="Gene3D" id="3.30.420.60">
    <property type="entry name" value="eRF1 domain 2"/>
    <property type="match status" value="1"/>
</dbReference>
<dbReference type="RefSeq" id="WP_282958736.1">
    <property type="nucleotide sequence ID" value="NZ_BOQM01000017.1"/>
</dbReference>
<dbReference type="SUPFAM" id="SSF53137">
    <property type="entry name" value="Translational machinery components"/>
    <property type="match status" value="1"/>
</dbReference>
<dbReference type="Pfam" id="PF18859">
    <property type="entry name" value="acVLRF1"/>
    <property type="match status" value="1"/>
</dbReference>
<protein>
    <recommendedName>
        <fullName evidence="1">Actinobacteria/chloroflexi VLRF1 release factor domain-containing protein</fullName>
    </recommendedName>
</protein>